<organism evidence="7 8">
    <name type="scientific">Folsomia candida</name>
    <name type="common">Springtail</name>
    <dbReference type="NCBI Taxonomy" id="158441"/>
    <lineage>
        <taxon>Eukaryota</taxon>
        <taxon>Metazoa</taxon>
        <taxon>Ecdysozoa</taxon>
        <taxon>Arthropoda</taxon>
        <taxon>Hexapoda</taxon>
        <taxon>Collembola</taxon>
        <taxon>Entomobryomorpha</taxon>
        <taxon>Isotomoidea</taxon>
        <taxon>Isotomidae</taxon>
        <taxon>Proisotominae</taxon>
        <taxon>Folsomia</taxon>
    </lineage>
</organism>
<dbReference type="PANTHER" id="PTHR11552:SF147">
    <property type="entry name" value="CHOLINE DEHYDROGENASE, MITOCHONDRIAL"/>
    <property type="match status" value="1"/>
</dbReference>
<feature type="binding site" evidence="5">
    <location>
        <position position="278"/>
    </location>
    <ligand>
        <name>FAD</name>
        <dbReference type="ChEBI" id="CHEBI:57692"/>
    </ligand>
</feature>
<sequence length="612" mass="68412">MLTNTFLTGAATIQLILSYYANYYNQTDLAATLEEMKPDFGLPKIEIFDFVIVGGGTAGCLLASRLSERYTVLLLERGGPPPPPTKNPYYGYQIEQHPGFNDHFSSTPQKGIKGADGGNSRHLKPLQLNNVTTGRMLGGSGSHNGNIYNRGSPHDYDNYAKLFNDESWKYENILKYYKRFESFGGIVFGDQNITRSDYFGQSGPIHVETNLPPILPTWFQAGIELGYKVQDPNALQEESFTPMVKSAKNGRRSSTYTGYLKKIMGTRSNLRVLMYSDVDEVLINENKTAYGVVYKRHGMPQIAHASKEVILSPSTFTTPIILIKSGVGPKDVLLKAKIPVKHHLPGVGKNLRDHAGVFLEFTATNSSDELLPVVSETGLEKELLKFQSVESSGFYSRNDLGHAQAFFVSQVAKKRGQTGWPDIQVVFKQTARVGKKSPQRVTMHVIVNRLESQGEVIFDTDKYLQGVRDAVELAKIDYNLLTDEEDRLVLMEAINHTLKIMEETTPMRALGMNFTQAIPSVCQTFPYRSPEFWTCYMQQMAGSWWHQSGTCKMGQKSDEFAVVDSKFRVFGINKLRVVDASIYPVTLNANINAATIMIAEKAAEDLFNEYAS</sequence>
<dbReference type="Gene3D" id="3.30.560.10">
    <property type="entry name" value="Glucose Oxidase, domain 3"/>
    <property type="match status" value="1"/>
</dbReference>
<dbReference type="STRING" id="158441.A0A226E7E7"/>
<keyword evidence="4 5" id="KW-0274">FAD</keyword>
<dbReference type="PROSITE" id="PS00624">
    <property type="entry name" value="GMC_OXRED_2"/>
    <property type="match status" value="1"/>
</dbReference>
<dbReference type="SUPFAM" id="SSF54373">
    <property type="entry name" value="FAD-linked reductases, C-terminal domain"/>
    <property type="match status" value="1"/>
</dbReference>
<reference evidence="7 8" key="1">
    <citation type="submission" date="2015-12" db="EMBL/GenBank/DDBJ databases">
        <title>The genome of Folsomia candida.</title>
        <authorList>
            <person name="Faddeeva A."/>
            <person name="Derks M.F."/>
            <person name="Anvar Y."/>
            <person name="Smit S."/>
            <person name="Van Straalen N."/>
            <person name="Roelofs D."/>
        </authorList>
    </citation>
    <scope>NUCLEOTIDE SEQUENCE [LARGE SCALE GENOMIC DNA]</scope>
    <source>
        <strain evidence="7 8">VU population</strain>
        <tissue evidence="7">Whole body</tissue>
    </source>
</reference>
<dbReference type="PIRSF" id="PIRSF000137">
    <property type="entry name" value="Alcohol_oxidase"/>
    <property type="match status" value="1"/>
</dbReference>
<keyword evidence="3" id="KW-0285">Flavoprotein</keyword>
<dbReference type="GO" id="GO:0050660">
    <property type="term" value="F:flavin adenine dinucleotide binding"/>
    <property type="evidence" value="ECO:0007669"/>
    <property type="project" value="InterPro"/>
</dbReference>
<dbReference type="Proteomes" id="UP000198287">
    <property type="component" value="Unassembled WGS sequence"/>
</dbReference>
<evidence type="ECO:0000256" key="4">
    <source>
        <dbReference type="ARBA" id="ARBA00022827"/>
    </source>
</evidence>
<dbReference type="AlphaFoldDB" id="A0A226E7E7"/>
<feature type="binding site" evidence="5">
    <location>
        <begin position="545"/>
        <end position="546"/>
    </location>
    <ligand>
        <name>FAD</name>
        <dbReference type="ChEBI" id="CHEBI:57692"/>
    </ligand>
</feature>
<dbReference type="SUPFAM" id="SSF51905">
    <property type="entry name" value="FAD/NAD(P)-binding domain"/>
    <property type="match status" value="1"/>
</dbReference>
<protein>
    <submittedName>
        <fullName evidence="7">Oxygen-dependent choline dehydrogenase</fullName>
    </submittedName>
</protein>
<dbReference type="PANTHER" id="PTHR11552">
    <property type="entry name" value="GLUCOSE-METHANOL-CHOLINE GMC OXIDOREDUCTASE"/>
    <property type="match status" value="1"/>
</dbReference>
<feature type="domain" description="Glucose-methanol-choline oxidoreductase N-terminal" evidence="6">
    <location>
        <begin position="314"/>
        <end position="328"/>
    </location>
</feature>
<evidence type="ECO:0000256" key="1">
    <source>
        <dbReference type="ARBA" id="ARBA00001974"/>
    </source>
</evidence>
<evidence type="ECO:0000313" key="7">
    <source>
        <dbReference type="EMBL" id="OXA53525.1"/>
    </source>
</evidence>
<dbReference type="InterPro" id="IPR036188">
    <property type="entry name" value="FAD/NAD-bd_sf"/>
</dbReference>
<evidence type="ECO:0000256" key="2">
    <source>
        <dbReference type="ARBA" id="ARBA00010790"/>
    </source>
</evidence>
<keyword evidence="8" id="KW-1185">Reference proteome</keyword>
<name>A0A226E7E7_FOLCA</name>
<dbReference type="OrthoDB" id="269227at2759"/>
<dbReference type="EMBL" id="LNIX01000005">
    <property type="protein sequence ID" value="OXA53525.1"/>
    <property type="molecule type" value="Genomic_DNA"/>
</dbReference>
<dbReference type="Pfam" id="PF00732">
    <property type="entry name" value="GMC_oxred_N"/>
    <property type="match status" value="1"/>
</dbReference>
<dbReference type="Pfam" id="PF05199">
    <property type="entry name" value="GMC_oxred_C"/>
    <property type="match status" value="1"/>
</dbReference>
<evidence type="ECO:0000313" key="8">
    <source>
        <dbReference type="Proteomes" id="UP000198287"/>
    </source>
</evidence>
<gene>
    <name evidence="7" type="ORF">Fcan01_10705</name>
</gene>
<dbReference type="InterPro" id="IPR012132">
    <property type="entry name" value="GMC_OxRdtase"/>
</dbReference>
<evidence type="ECO:0000256" key="5">
    <source>
        <dbReference type="PIRSR" id="PIRSR000137-2"/>
    </source>
</evidence>
<proteinExistence type="inferred from homology"/>
<dbReference type="Gene3D" id="3.50.50.60">
    <property type="entry name" value="FAD/NAD(P)-binding domain"/>
    <property type="match status" value="1"/>
</dbReference>
<dbReference type="InterPro" id="IPR000172">
    <property type="entry name" value="GMC_OxRdtase_N"/>
</dbReference>
<accession>A0A226E7E7</accession>
<dbReference type="GO" id="GO:0016614">
    <property type="term" value="F:oxidoreductase activity, acting on CH-OH group of donors"/>
    <property type="evidence" value="ECO:0007669"/>
    <property type="project" value="InterPro"/>
</dbReference>
<comment type="similarity">
    <text evidence="2">Belongs to the GMC oxidoreductase family.</text>
</comment>
<evidence type="ECO:0000256" key="3">
    <source>
        <dbReference type="ARBA" id="ARBA00022630"/>
    </source>
</evidence>
<dbReference type="InterPro" id="IPR007867">
    <property type="entry name" value="GMC_OxRtase_C"/>
</dbReference>
<evidence type="ECO:0000259" key="6">
    <source>
        <dbReference type="PROSITE" id="PS00624"/>
    </source>
</evidence>
<comment type="caution">
    <text evidence="7">The sequence shown here is derived from an EMBL/GenBank/DDBJ whole genome shotgun (WGS) entry which is preliminary data.</text>
</comment>
<comment type="cofactor">
    <cofactor evidence="1 5">
        <name>FAD</name>
        <dbReference type="ChEBI" id="CHEBI:57692"/>
    </cofactor>
</comment>